<dbReference type="InterPro" id="IPR036390">
    <property type="entry name" value="WH_DNA-bd_sf"/>
</dbReference>
<organism evidence="5">
    <name type="scientific">Dickeya oryzae</name>
    <dbReference type="NCBI Taxonomy" id="1240404"/>
    <lineage>
        <taxon>Bacteria</taxon>
        <taxon>Pseudomonadati</taxon>
        <taxon>Pseudomonadota</taxon>
        <taxon>Gammaproteobacteria</taxon>
        <taxon>Enterobacterales</taxon>
        <taxon>Pectobacteriaceae</taxon>
        <taxon>Dickeya</taxon>
    </lineage>
</organism>
<dbReference type="SMART" id="SM00895">
    <property type="entry name" value="FCD"/>
    <property type="match status" value="1"/>
</dbReference>
<reference evidence="5" key="1">
    <citation type="submission" date="2024-07" db="EMBL/GenBank/DDBJ databases">
        <authorList>
            <person name="Pedron J."/>
        </authorList>
    </citation>
    <scope>NUCLEOTIDE SEQUENCE</scope>
    <source>
        <strain evidence="5">A642-S2-A17</strain>
    </source>
</reference>
<keyword evidence="2" id="KW-0238">DNA-binding</keyword>
<proteinExistence type="predicted"/>
<dbReference type="InterPro" id="IPR008920">
    <property type="entry name" value="TF_FadR/GntR_C"/>
</dbReference>
<evidence type="ECO:0000313" key="5">
    <source>
        <dbReference type="EMBL" id="XDL14295.1"/>
    </source>
</evidence>
<protein>
    <submittedName>
        <fullName evidence="5">GntR family transcriptional regulator</fullName>
    </submittedName>
</protein>
<sequence>MRLFTNGENVVYAASGDGNDHNGTAEDQAYQYLLDGICRGRHPQGTHLVAEEVAAELQMSRMPIRGAFKRLAAESLLTLRPNRGAVVSGLNREQMREVFEMRSVLEGLAIRIAVSKLTEKHLTHLARLLDSMDDTHNEPYEWVLHHRVFHEYLCSLSERPRLLRQISLLNSSISPYMHLWRQRVNQPQNDREDHRQIIDALRTGDPTLAEQMIRHHVEGTIPLLTNMLP</sequence>
<dbReference type="PANTHER" id="PTHR43537">
    <property type="entry name" value="TRANSCRIPTIONAL REGULATOR, GNTR FAMILY"/>
    <property type="match status" value="1"/>
</dbReference>
<dbReference type="RefSeq" id="WP_210177284.1">
    <property type="nucleotide sequence ID" value="NZ_CP162411.1"/>
</dbReference>
<evidence type="ECO:0000256" key="2">
    <source>
        <dbReference type="ARBA" id="ARBA00023125"/>
    </source>
</evidence>
<dbReference type="Pfam" id="PF07729">
    <property type="entry name" value="FCD"/>
    <property type="match status" value="1"/>
</dbReference>
<gene>
    <name evidence="5" type="ORF">LF923_0019365</name>
</gene>
<dbReference type="AlphaFoldDB" id="A0AB39IF81"/>
<evidence type="ECO:0000259" key="4">
    <source>
        <dbReference type="PROSITE" id="PS50949"/>
    </source>
</evidence>
<name>A0AB39IF81_9GAMM</name>
<feature type="domain" description="HTH gntR-type" evidence="4">
    <location>
        <begin position="23"/>
        <end position="90"/>
    </location>
</feature>
<dbReference type="SUPFAM" id="SSF46785">
    <property type="entry name" value="Winged helix' DNA-binding domain"/>
    <property type="match status" value="1"/>
</dbReference>
<dbReference type="Pfam" id="PF00392">
    <property type="entry name" value="GntR"/>
    <property type="match status" value="1"/>
</dbReference>
<dbReference type="PANTHER" id="PTHR43537:SF5">
    <property type="entry name" value="UXU OPERON TRANSCRIPTIONAL REGULATOR"/>
    <property type="match status" value="1"/>
</dbReference>
<dbReference type="SUPFAM" id="SSF48008">
    <property type="entry name" value="GntR ligand-binding domain-like"/>
    <property type="match status" value="1"/>
</dbReference>
<dbReference type="PROSITE" id="PS50949">
    <property type="entry name" value="HTH_GNTR"/>
    <property type="match status" value="1"/>
</dbReference>
<dbReference type="GO" id="GO:0003700">
    <property type="term" value="F:DNA-binding transcription factor activity"/>
    <property type="evidence" value="ECO:0007669"/>
    <property type="project" value="InterPro"/>
</dbReference>
<dbReference type="SMART" id="SM00345">
    <property type="entry name" value="HTH_GNTR"/>
    <property type="match status" value="1"/>
</dbReference>
<keyword evidence="1" id="KW-0805">Transcription regulation</keyword>
<dbReference type="CDD" id="cd07377">
    <property type="entry name" value="WHTH_GntR"/>
    <property type="match status" value="1"/>
</dbReference>
<dbReference type="InterPro" id="IPR000524">
    <property type="entry name" value="Tscrpt_reg_HTH_GntR"/>
</dbReference>
<dbReference type="InterPro" id="IPR036388">
    <property type="entry name" value="WH-like_DNA-bd_sf"/>
</dbReference>
<dbReference type="GO" id="GO:0003677">
    <property type="term" value="F:DNA binding"/>
    <property type="evidence" value="ECO:0007669"/>
    <property type="project" value="UniProtKB-KW"/>
</dbReference>
<dbReference type="InterPro" id="IPR011711">
    <property type="entry name" value="GntR_C"/>
</dbReference>
<evidence type="ECO:0000256" key="3">
    <source>
        <dbReference type="ARBA" id="ARBA00023163"/>
    </source>
</evidence>
<keyword evidence="3" id="KW-0804">Transcription</keyword>
<dbReference type="EMBL" id="CP162411">
    <property type="protein sequence ID" value="XDL14295.1"/>
    <property type="molecule type" value="Genomic_DNA"/>
</dbReference>
<evidence type="ECO:0000256" key="1">
    <source>
        <dbReference type="ARBA" id="ARBA00023015"/>
    </source>
</evidence>
<dbReference type="Gene3D" id="1.20.120.530">
    <property type="entry name" value="GntR ligand-binding domain-like"/>
    <property type="match status" value="1"/>
</dbReference>
<dbReference type="Gene3D" id="1.10.10.10">
    <property type="entry name" value="Winged helix-like DNA-binding domain superfamily/Winged helix DNA-binding domain"/>
    <property type="match status" value="1"/>
</dbReference>
<accession>A0AB39IF81</accession>